<dbReference type="Proteomes" id="UP000176864">
    <property type="component" value="Unassembled WGS sequence"/>
</dbReference>
<keyword evidence="1" id="KW-1133">Transmembrane helix</keyword>
<feature type="transmembrane region" description="Helical" evidence="1">
    <location>
        <begin position="60"/>
        <end position="80"/>
    </location>
</feature>
<evidence type="ECO:0000313" key="2">
    <source>
        <dbReference type="EMBL" id="OGE79201.1"/>
    </source>
</evidence>
<evidence type="ECO:0000313" key="3">
    <source>
        <dbReference type="Proteomes" id="UP000176864"/>
    </source>
</evidence>
<gene>
    <name evidence="2" type="ORF">A2751_04375</name>
</gene>
<feature type="transmembrane region" description="Helical" evidence="1">
    <location>
        <begin position="7"/>
        <end position="27"/>
    </location>
</feature>
<feature type="transmembrane region" description="Helical" evidence="1">
    <location>
        <begin position="87"/>
        <end position="110"/>
    </location>
</feature>
<organism evidence="2 3">
    <name type="scientific">Candidatus Doudnabacteria bacterium RIFCSPHIGHO2_01_FULL_46_14</name>
    <dbReference type="NCBI Taxonomy" id="1817824"/>
    <lineage>
        <taxon>Bacteria</taxon>
        <taxon>Candidatus Doudnaibacteriota</taxon>
    </lineage>
</organism>
<evidence type="ECO:0008006" key="4">
    <source>
        <dbReference type="Google" id="ProtNLM"/>
    </source>
</evidence>
<keyword evidence="1" id="KW-0812">Transmembrane</keyword>
<reference evidence="2 3" key="1">
    <citation type="journal article" date="2016" name="Nat. Commun.">
        <title>Thousands of microbial genomes shed light on interconnected biogeochemical processes in an aquifer system.</title>
        <authorList>
            <person name="Anantharaman K."/>
            <person name="Brown C.T."/>
            <person name="Hug L.A."/>
            <person name="Sharon I."/>
            <person name="Castelle C.J."/>
            <person name="Probst A.J."/>
            <person name="Thomas B.C."/>
            <person name="Singh A."/>
            <person name="Wilkins M.J."/>
            <person name="Karaoz U."/>
            <person name="Brodie E.L."/>
            <person name="Williams K.H."/>
            <person name="Hubbard S.S."/>
            <person name="Banfield J.F."/>
        </authorList>
    </citation>
    <scope>NUCLEOTIDE SEQUENCE [LARGE SCALE GENOMIC DNA]</scope>
</reference>
<evidence type="ECO:0000256" key="1">
    <source>
        <dbReference type="SAM" id="Phobius"/>
    </source>
</evidence>
<dbReference type="AlphaFoldDB" id="A0A1F5NND9"/>
<dbReference type="EMBL" id="MFEK01000006">
    <property type="protein sequence ID" value="OGE79201.1"/>
    <property type="molecule type" value="Genomic_DNA"/>
</dbReference>
<protein>
    <recommendedName>
        <fullName evidence="4">DUF1648 domain-containing protein</fullName>
    </recommendedName>
</protein>
<keyword evidence="1" id="KW-0472">Membrane</keyword>
<sequence length="112" mass="12528">MQMFKDRLIFVSFVISAILNIILWLMLAGKFGWSAEKIPLHFNVAYGIDYLGTARQVYEIPLTGLVLLAINTLLAVKLYSREKLFSYFLSFGSIVLQLILSAAALSLIVLNA</sequence>
<proteinExistence type="predicted"/>
<comment type="caution">
    <text evidence="2">The sequence shown here is derived from an EMBL/GenBank/DDBJ whole genome shotgun (WGS) entry which is preliminary data.</text>
</comment>
<name>A0A1F5NND9_9BACT</name>
<accession>A0A1F5NND9</accession>
<dbReference type="STRING" id="1817824.A2751_04375"/>